<proteinExistence type="predicted"/>
<dbReference type="Pfam" id="PF13387">
    <property type="entry name" value="Lnb_N"/>
    <property type="match status" value="1"/>
</dbReference>
<protein>
    <submittedName>
        <fullName evidence="4">DUF4105 domain-containing protein</fullName>
    </submittedName>
</protein>
<evidence type="ECO:0000259" key="3">
    <source>
        <dbReference type="Pfam" id="PF13387"/>
    </source>
</evidence>
<feature type="compositionally biased region" description="Basic and acidic residues" evidence="1">
    <location>
        <begin position="1"/>
        <end position="18"/>
    </location>
</feature>
<evidence type="ECO:0000313" key="5">
    <source>
        <dbReference type="Proteomes" id="UP000305131"/>
    </source>
</evidence>
<dbReference type="InterPro" id="IPR025178">
    <property type="entry name" value="Lnb_N"/>
</dbReference>
<organism evidence="4 5">
    <name type="scientific">Xanthobacter autotrophicus</name>
    <dbReference type="NCBI Taxonomy" id="280"/>
    <lineage>
        <taxon>Bacteria</taxon>
        <taxon>Pseudomonadati</taxon>
        <taxon>Pseudomonadota</taxon>
        <taxon>Alphaproteobacteria</taxon>
        <taxon>Hyphomicrobiales</taxon>
        <taxon>Xanthobacteraceae</taxon>
        <taxon>Xanthobacter</taxon>
    </lineage>
</organism>
<evidence type="ECO:0000256" key="2">
    <source>
        <dbReference type="SAM" id="Phobius"/>
    </source>
</evidence>
<feature type="domain" description="Lnb N-terminal periplasmic" evidence="3">
    <location>
        <begin position="171"/>
        <end position="314"/>
    </location>
</feature>
<keyword evidence="2" id="KW-0472">Membrane</keyword>
<feature type="transmembrane region" description="Helical" evidence="2">
    <location>
        <begin position="83"/>
        <end position="101"/>
    </location>
</feature>
<accession>A0A6C1K8S9</accession>
<feature type="compositionally biased region" description="Polar residues" evidence="1">
    <location>
        <begin position="26"/>
        <end position="40"/>
    </location>
</feature>
<gene>
    <name evidence="4" type="ORF">FBQ73_21805</name>
</gene>
<feature type="transmembrane region" description="Helical" evidence="2">
    <location>
        <begin position="55"/>
        <end position="77"/>
    </location>
</feature>
<evidence type="ECO:0000256" key="1">
    <source>
        <dbReference type="SAM" id="MobiDB-lite"/>
    </source>
</evidence>
<keyword evidence="2" id="KW-1133">Transmembrane helix</keyword>
<feature type="region of interest" description="Disordered" evidence="1">
    <location>
        <begin position="1"/>
        <end position="46"/>
    </location>
</feature>
<feature type="transmembrane region" description="Helical" evidence="2">
    <location>
        <begin position="108"/>
        <end position="127"/>
    </location>
</feature>
<evidence type="ECO:0000313" key="4">
    <source>
        <dbReference type="EMBL" id="TLX40685.1"/>
    </source>
</evidence>
<reference evidence="4 5" key="1">
    <citation type="submission" date="2019-05" db="EMBL/GenBank/DDBJ databases">
        <authorList>
            <person name="Zhou X."/>
        </authorList>
    </citation>
    <scope>NUCLEOTIDE SEQUENCE [LARGE SCALE GENOMIC DNA]</scope>
    <source>
        <strain evidence="4 5">DSM 432</strain>
    </source>
</reference>
<dbReference type="Proteomes" id="UP000305131">
    <property type="component" value="Unassembled WGS sequence"/>
</dbReference>
<sequence>MRERKPQTEDKHVLRLAEDSPDQLKAGTSANTRSRNTGNSEPAAPRKASRWLRTAAALLGLTIILLAVFFGFAIHYWLPWPEWVRTFGAWAFPILTCGLWFLPLGHRLARRTAVLLFVSGLAFAYAIKTPPSQDWVALMEKSPHMERQGDRITIVNFRDAAHAPGTAPVIHWTRADFDLSTLDGADLILQPFGDLKGLAHVMLTFRFADGRHVIISMESRQAKGQSFDPLAGFFRRDPLYPILATERDLIWERLARTPPDPVQIYPLLADKAVLRQYFERVLAFVNAIHRQPIFYSTLTESCMTTFINLAPEAFIHVRWYDIRRWVPGYSLSLFQQLGLVDHSMPAETLALRRTLPDGLSAPQGFASDAAWSAYIRQSLDSPTPAPAP</sequence>
<dbReference type="OrthoDB" id="274718at2"/>
<keyword evidence="2" id="KW-0812">Transmembrane</keyword>
<dbReference type="EMBL" id="VAUP01000042">
    <property type="protein sequence ID" value="TLX40685.1"/>
    <property type="molecule type" value="Genomic_DNA"/>
</dbReference>
<name>A0A6C1K8S9_XANAU</name>
<dbReference type="AlphaFoldDB" id="A0A6C1K8S9"/>
<comment type="caution">
    <text evidence="4">The sequence shown here is derived from an EMBL/GenBank/DDBJ whole genome shotgun (WGS) entry which is preliminary data.</text>
</comment>